<reference evidence="2 3" key="1">
    <citation type="submission" date="2022-10" db="EMBL/GenBank/DDBJ databases">
        <title>High-quality genome sequences of two octocoral-associated bacteria, Endozoicomonas euniceicola EF212 and Endozoicomonas gorgoniicola PS125.</title>
        <authorList>
            <person name="Chiou Y.-J."/>
            <person name="Chen Y.-H."/>
        </authorList>
    </citation>
    <scope>NUCLEOTIDE SEQUENCE [LARGE SCALE GENOMIC DNA]</scope>
    <source>
        <strain evidence="2 3">PS125</strain>
    </source>
</reference>
<keyword evidence="3" id="KW-1185">Reference proteome</keyword>
<gene>
    <name evidence="2" type="ORF">NX722_10720</name>
</gene>
<accession>A0ABT3MUP5</accession>
<feature type="region of interest" description="Disordered" evidence="1">
    <location>
        <begin position="189"/>
        <end position="209"/>
    </location>
</feature>
<evidence type="ECO:0000313" key="2">
    <source>
        <dbReference type="EMBL" id="MCW7553098.1"/>
    </source>
</evidence>
<protein>
    <submittedName>
        <fullName evidence="2">Uncharacterized protein</fullName>
    </submittedName>
</protein>
<sequence>MIRIQDQSKSDHKELSNYQQAEIIKHSIQEKMSLVFSNKETGYYQLRLGVLDKYTAFAMKLRLRAWLEGEVDCPAGLAPRQLLVFVTTRDLEKDGKNADKFHGAGGTRTEPLTKVFTIDKDDEDVIIHGEDGNGNPKTRFGNLAQIWRYGMFSNARGSFKSVLVKEIQNQVEILITPAVVFAPETNNMETPASSASVHDSHSGHSDNKGAIVRCSGLAD</sequence>
<feature type="compositionally biased region" description="Basic and acidic residues" evidence="1">
    <location>
        <begin position="198"/>
        <end position="207"/>
    </location>
</feature>
<dbReference type="RefSeq" id="WP_262567963.1">
    <property type="nucleotide sequence ID" value="NZ_JAPFCC010000001.1"/>
</dbReference>
<comment type="caution">
    <text evidence="2">The sequence shown here is derived from an EMBL/GenBank/DDBJ whole genome shotgun (WGS) entry which is preliminary data.</text>
</comment>
<dbReference type="Proteomes" id="UP001209854">
    <property type="component" value="Unassembled WGS sequence"/>
</dbReference>
<name>A0ABT3MUP5_9GAMM</name>
<evidence type="ECO:0000256" key="1">
    <source>
        <dbReference type="SAM" id="MobiDB-lite"/>
    </source>
</evidence>
<dbReference type="EMBL" id="JAPFCC010000001">
    <property type="protein sequence ID" value="MCW7553098.1"/>
    <property type="molecule type" value="Genomic_DNA"/>
</dbReference>
<evidence type="ECO:0000313" key="3">
    <source>
        <dbReference type="Proteomes" id="UP001209854"/>
    </source>
</evidence>
<proteinExistence type="predicted"/>
<organism evidence="2 3">
    <name type="scientific">Endozoicomonas gorgoniicola</name>
    <dbReference type="NCBI Taxonomy" id="1234144"/>
    <lineage>
        <taxon>Bacteria</taxon>
        <taxon>Pseudomonadati</taxon>
        <taxon>Pseudomonadota</taxon>
        <taxon>Gammaproteobacteria</taxon>
        <taxon>Oceanospirillales</taxon>
        <taxon>Endozoicomonadaceae</taxon>
        <taxon>Endozoicomonas</taxon>
    </lineage>
</organism>